<evidence type="ECO:0000313" key="11">
    <source>
        <dbReference type="EMBL" id="CAL1716212.1"/>
    </source>
</evidence>
<name>A0ABP1E9E7_9APHY</name>
<keyword evidence="5" id="KW-0862">Zinc</keyword>
<keyword evidence="4" id="KW-0378">Hydrolase</keyword>
<keyword evidence="3" id="KW-0479">Metal-binding</keyword>
<evidence type="ECO:0000256" key="9">
    <source>
        <dbReference type="SAM" id="Phobius"/>
    </source>
</evidence>
<feature type="domain" description="Peptidase M48" evidence="10">
    <location>
        <begin position="305"/>
        <end position="555"/>
    </location>
</feature>
<feature type="coiled-coil region" evidence="7">
    <location>
        <begin position="549"/>
        <end position="576"/>
    </location>
</feature>
<evidence type="ECO:0000313" key="12">
    <source>
        <dbReference type="Proteomes" id="UP001497453"/>
    </source>
</evidence>
<evidence type="ECO:0000256" key="4">
    <source>
        <dbReference type="ARBA" id="ARBA00022801"/>
    </source>
</evidence>
<gene>
    <name evidence="11" type="ORF">GFSPODELE1_LOCUS10647</name>
</gene>
<keyword evidence="6" id="KW-0482">Metalloprotease</keyword>
<dbReference type="InterPro" id="IPR051156">
    <property type="entry name" value="Mito/Outer_Membr_Metalloprot"/>
</dbReference>
<evidence type="ECO:0000256" key="8">
    <source>
        <dbReference type="SAM" id="MobiDB-lite"/>
    </source>
</evidence>
<comment type="cofactor">
    <cofactor evidence="1">
        <name>Zn(2+)</name>
        <dbReference type="ChEBI" id="CHEBI:29105"/>
    </cofactor>
</comment>
<sequence>MLRALLRSPIRPSQLVARPFQRPFQPPRLSPNPSRQLSTHHCRTPSRACNAYRVFLHAETRRPNVLAAAVIGGQRSFHATRPAQHGPLLTVLAGLLKTSTALEFARTATRVAVTFIPLILLKNHKSRRKLQHAETTGQILGEKDVIVKRIRNRTMLFHALLFAPILLFWATIFASLERTPLTGRWRLILLSPEEEDQIAAQLAGPGWYSAVGDILANDGPTKVISPEDWRYKWVQNALRRLENVIPVLQREQELEPTWLECGPDDIPIPPPAEFPLRPRPRASEYLRRFAEFSCARTVHPAPHAIAGPPYSLLVVDKPDSSNAFSYGFGPDGGGGVVVFSGFLDEVLSKHKPEMSTENYPTPPVQPKSWLSSLLGGILSTPAMPPSPQPLAPTEEQTSELAILLAHELSHLILAHHLETLSSSSIIYPGVISIATDVVRALIFPITMLFGPFINDALAGMGKAGTGDLAQIAEYCTSQKQEVEADIVSARLLAHAGFDPRHAIEFWEGRQETEHTAECTPNAAKSKAHYDENRPMRWMSSAHPMNEIRVARLREELERWEQARRQERERRRAKQSQS</sequence>
<dbReference type="InterPro" id="IPR001915">
    <property type="entry name" value="Peptidase_M48"/>
</dbReference>
<evidence type="ECO:0000256" key="5">
    <source>
        <dbReference type="ARBA" id="ARBA00022833"/>
    </source>
</evidence>
<evidence type="ECO:0000256" key="3">
    <source>
        <dbReference type="ARBA" id="ARBA00022723"/>
    </source>
</evidence>
<organism evidence="11 12">
    <name type="scientific">Somion occarium</name>
    <dbReference type="NCBI Taxonomy" id="3059160"/>
    <lineage>
        <taxon>Eukaryota</taxon>
        <taxon>Fungi</taxon>
        <taxon>Dikarya</taxon>
        <taxon>Basidiomycota</taxon>
        <taxon>Agaricomycotina</taxon>
        <taxon>Agaricomycetes</taxon>
        <taxon>Polyporales</taxon>
        <taxon>Cerrenaceae</taxon>
        <taxon>Somion</taxon>
    </lineage>
</organism>
<proteinExistence type="predicted"/>
<evidence type="ECO:0000259" key="10">
    <source>
        <dbReference type="Pfam" id="PF01435"/>
    </source>
</evidence>
<accession>A0ABP1E9E7</accession>
<keyword evidence="2" id="KW-0645">Protease</keyword>
<dbReference type="PANTHER" id="PTHR22726:SF18">
    <property type="entry name" value="PEPTIDASE M48 DOMAIN-CONTAINING PROTEIN"/>
    <property type="match status" value="1"/>
</dbReference>
<keyword evidence="9" id="KW-1133">Transmembrane helix</keyword>
<dbReference type="Proteomes" id="UP001497453">
    <property type="component" value="Chromosome 9"/>
</dbReference>
<dbReference type="PANTHER" id="PTHR22726">
    <property type="entry name" value="METALLOENDOPEPTIDASE OMA1"/>
    <property type="match status" value="1"/>
</dbReference>
<evidence type="ECO:0000256" key="6">
    <source>
        <dbReference type="ARBA" id="ARBA00023049"/>
    </source>
</evidence>
<feature type="region of interest" description="Disordered" evidence="8">
    <location>
        <begin position="21"/>
        <end position="42"/>
    </location>
</feature>
<keyword evidence="7" id="KW-0175">Coiled coil</keyword>
<feature type="transmembrane region" description="Helical" evidence="9">
    <location>
        <begin position="156"/>
        <end position="176"/>
    </location>
</feature>
<reference evidence="12" key="1">
    <citation type="submission" date="2024-04" db="EMBL/GenBank/DDBJ databases">
        <authorList>
            <person name="Shaw F."/>
            <person name="Minotto A."/>
        </authorList>
    </citation>
    <scope>NUCLEOTIDE SEQUENCE [LARGE SCALE GENOMIC DNA]</scope>
</reference>
<evidence type="ECO:0000256" key="1">
    <source>
        <dbReference type="ARBA" id="ARBA00001947"/>
    </source>
</evidence>
<dbReference type="EMBL" id="OZ037952">
    <property type="protein sequence ID" value="CAL1716212.1"/>
    <property type="molecule type" value="Genomic_DNA"/>
</dbReference>
<protein>
    <recommendedName>
        <fullName evidence="10">Peptidase M48 domain-containing protein</fullName>
    </recommendedName>
</protein>
<evidence type="ECO:0000256" key="2">
    <source>
        <dbReference type="ARBA" id="ARBA00022670"/>
    </source>
</evidence>
<keyword evidence="9" id="KW-0472">Membrane</keyword>
<evidence type="ECO:0000256" key="7">
    <source>
        <dbReference type="SAM" id="Coils"/>
    </source>
</evidence>
<dbReference type="Pfam" id="PF01435">
    <property type="entry name" value="Peptidase_M48"/>
    <property type="match status" value="1"/>
</dbReference>
<keyword evidence="9" id="KW-0812">Transmembrane</keyword>
<keyword evidence="12" id="KW-1185">Reference proteome</keyword>